<dbReference type="InterPro" id="IPR036259">
    <property type="entry name" value="MFS_trans_sf"/>
</dbReference>
<dbReference type="Pfam" id="PF07690">
    <property type="entry name" value="MFS_1"/>
    <property type="match status" value="1"/>
</dbReference>
<feature type="transmembrane region" description="Helical" evidence="7">
    <location>
        <begin position="495"/>
        <end position="517"/>
    </location>
</feature>
<feature type="transmembrane region" description="Helical" evidence="7">
    <location>
        <begin position="116"/>
        <end position="140"/>
    </location>
</feature>
<dbReference type="GO" id="GO:0022857">
    <property type="term" value="F:transmembrane transporter activity"/>
    <property type="evidence" value="ECO:0007669"/>
    <property type="project" value="InterPro"/>
</dbReference>
<keyword evidence="3 7" id="KW-1133">Transmembrane helix</keyword>
<evidence type="ECO:0000256" key="5">
    <source>
        <dbReference type="ARBA" id="ARBA00023251"/>
    </source>
</evidence>
<evidence type="ECO:0000256" key="6">
    <source>
        <dbReference type="SAM" id="MobiDB-lite"/>
    </source>
</evidence>
<dbReference type="CDD" id="cd17321">
    <property type="entry name" value="MFS_MMR_MDR_like"/>
    <property type="match status" value="1"/>
</dbReference>
<dbReference type="EMBL" id="CP109535">
    <property type="protein sequence ID" value="WTY99422.1"/>
    <property type="molecule type" value="Genomic_DNA"/>
</dbReference>
<feature type="domain" description="Major facilitator superfamily (MFS) profile" evidence="8">
    <location>
        <begin position="26"/>
        <end position="518"/>
    </location>
</feature>
<evidence type="ECO:0000256" key="1">
    <source>
        <dbReference type="ARBA" id="ARBA00004651"/>
    </source>
</evidence>
<evidence type="ECO:0000313" key="9">
    <source>
        <dbReference type="EMBL" id="WTY99422.1"/>
    </source>
</evidence>
<name>A0AAU3H2L2_9ACTN</name>
<dbReference type="Gene3D" id="1.20.1250.20">
    <property type="entry name" value="MFS general substrate transporter like domains"/>
    <property type="match status" value="1"/>
</dbReference>
<dbReference type="AlphaFoldDB" id="A0AAU3H2L2"/>
<evidence type="ECO:0000256" key="2">
    <source>
        <dbReference type="ARBA" id="ARBA00022692"/>
    </source>
</evidence>
<protein>
    <submittedName>
        <fullName evidence="9">MFS transporter</fullName>
    </submittedName>
</protein>
<feature type="transmembrane region" description="Helical" evidence="7">
    <location>
        <begin position="152"/>
        <end position="176"/>
    </location>
</feature>
<feature type="transmembrane region" description="Helical" evidence="7">
    <location>
        <begin position="285"/>
        <end position="305"/>
    </location>
</feature>
<feature type="transmembrane region" description="Helical" evidence="7">
    <location>
        <begin position="182"/>
        <end position="202"/>
    </location>
</feature>
<reference evidence="9" key="1">
    <citation type="submission" date="2022-10" db="EMBL/GenBank/DDBJ databases">
        <title>The complete genomes of actinobacterial strains from the NBC collection.</title>
        <authorList>
            <person name="Joergensen T.S."/>
            <person name="Alvarez Arevalo M."/>
            <person name="Sterndorff E.B."/>
            <person name="Faurdal D."/>
            <person name="Vuksanovic O."/>
            <person name="Mourched A.-S."/>
            <person name="Charusanti P."/>
            <person name="Shaw S."/>
            <person name="Blin K."/>
            <person name="Weber T."/>
        </authorList>
    </citation>
    <scope>NUCLEOTIDE SEQUENCE</scope>
    <source>
        <strain evidence="9">NBC_01401</strain>
    </source>
</reference>
<feature type="transmembrane region" description="Helical" evidence="7">
    <location>
        <begin position="20"/>
        <end position="41"/>
    </location>
</feature>
<dbReference type="PROSITE" id="PS50850">
    <property type="entry name" value="MFS"/>
    <property type="match status" value="1"/>
</dbReference>
<feature type="transmembrane region" description="Helical" evidence="7">
    <location>
        <begin position="372"/>
        <end position="397"/>
    </location>
</feature>
<feature type="transmembrane region" description="Helical" evidence="7">
    <location>
        <begin position="345"/>
        <end position="366"/>
    </location>
</feature>
<feature type="transmembrane region" description="Helical" evidence="7">
    <location>
        <begin position="92"/>
        <end position="110"/>
    </location>
</feature>
<dbReference type="GO" id="GO:0005886">
    <property type="term" value="C:plasma membrane"/>
    <property type="evidence" value="ECO:0007669"/>
    <property type="project" value="UniProtKB-SubCell"/>
</dbReference>
<feature type="transmembrane region" description="Helical" evidence="7">
    <location>
        <begin position="418"/>
        <end position="440"/>
    </location>
</feature>
<dbReference type="SUPFAM" id="SSF103473">
    <property type="entry name" value="MFS general substrate transporter"/>
    <property type="match status" value="1"/>
</dbReference>
<organism evidence="9">
    <name type="scientific">Streptomyces sp. NBC_01401</name>
    <dbReference type="NCBI Taxonomy" id="2903854"/>
    <lineage>
        <taxon>Bacteria</taxon>
        <taxon>Bacillati</taxon>
        <taxon>Actinomycetota</taxon>
        <taxon>Actinomycetes</taxon>
        <taxon>Kitasatosporales</taxon>
        <taxon>Streptomycetaceae</taxon>
        <taxon>Streptomyces</taxon>
    </lineage>
</organism>
<feature type="transmembrane region" description="Helical" evidence="7">
    <location>
        <begin position="214"/>
        <end position="232"/>
    </location>
</feature>
<dbReference type="InterPro" id="IPR020846">
    <property type="entry name" value="MFS_dom"/>
</dbReference>
<evidence type="ECO:0000259" key="8">
    <source>
        <dbReference type="PROSITE" id="PS50850"/>
    </source>
</evidence>
<dbReference type="PANTHER" id="PTHR42718:SF49">
    <property type="entry name" value="EXPORT PROTEIN"/>
    <property type="match status" value="1"/>
</dbReference>
<evidence type="ECO:0000256" key="4">
    <source>
        <dbReference type="ARBA" id="ARBA00023136"/>
    </source>
</evidence>
<sequence length="546" mass="54833">MTLNNGTTVSQGPTAGAARAPGYAGTLAAACAAVFVAQVANALPASLNGLFQEDLNAHGTQLTWITAAFMIAVVCFEFTFGVLGDLFGRRRLVVAGTGLVAAGSIVAALAPTVQVLWVGAALNGLGAGAMFPGSLTAITAVTRTMRERAQSVAVWSGFLSAGAAVSPLLGGMFAKIGSWRGSFWVLVGLALVSMVLTLMLATESKAPAGRKLDIPGQVTFSIGLILVLYGAVEGPESGWTTLPVMFAFAFGVCFLAAFVVVEVGAESPIFDLTLFRNRAFTVTSVVAVIGMFAFLGACFATSMWLGPVQHQDPIRVAIPFLLLQGPAFLLIPVVSRLLHRVAASWLLTSGFVLMAIGCLLCTRLNVSDPGLGAFVAPALLIGVGFALTISSVTAVALNSVPPNLAGMASATTNMLRDLGFALGPVIVGAVALSNAGSSFAANLSAADLPAAQVAAASEVAAAGGPIAVNSLPAGAPGSAAHGLALDAMGSGFTTAFLVCGVAAAVAAVLTAFGMIGVSSHRSAKDGGFAPESPAGDGRPEPAPTTV</sequence>
<proteinExistence type="predicted"/>
<keyword evidence="4 7" id="KW-0472">Membrane</keyword>
<feature type="transmembrane region" description="Helical" evidence="7">
    <location>
        <begin position="61"/>
        <end position="80"/>
    </location>
</feature>
<accession>A0AAU3H2L2</accession>
<keyword evidence="5" id="KW-0046">Antibiotic resistance</keyword>
<feature type="transmembrane region" description="Helical" evidence="7">
    <location>
        <begin position="244"/>
        <end position="265"/>
    </location>
</feature>
<comment type="subcellular location">
    <subcellularLocation>
        <location evidence="1">Cell membrane</location>
        <topology evidence="1">Multi-pass membrane protein</topology>
    </subcellularLocation>
</comment>
<keyword evidence="2 7" id="KW-0812">Transmembrane</keyword>
<gene>
    <name evidence="9" type="ORF">OG626_33220</name>
</gene>
<evidence type="ECO:0000256" key="7">
    <source>
        <dbReference type="SAM" id="Phobius"/>
    </source>
</evidence>
<dbReference type="PANTHER" id="PTHR42718">
    <property type="entry name" value="MAJOR FACILITATOR SUPERFAMILY MULTIDRUG TRANSPORTER MFSC"/>
    <property type="match status" value="1"/>
</dbReference>
<feature type="region of interest" description="Disordered" evidence="6">
    <location>
        <begin position="520"/>
        <end position="546"/>
    </location>
</feature>
<feature type="transmembrane region" description="Helical" evidence="7">
    <location>
        <begin position="317"/>
        <end position="338"/>
    </location>
</feature>
<dbReference type="GO" id="GO:0046677">
    <property type="term" value="P:response to antibiotic"/>
    <property type="evidence" value="ECO:0007669"/>
    <property type="project" value="UniProtKB-KW"/>
</dbReference>
<evidence type="ECO:0000256" key="3">
    <source>
        <dbReference type="ARBA" id="ARBA00022989"/>
    </source>
</evidence>
<dbReference type="InterPro" id="IPR011701">
    <property type="entry name" value="MFS"/>
</dbReference>